<keyword evidence="13" id="KW-1185">Reference proteome</keyword>
<evidence type="ECO:0000256" key="3">
    <source>
        <dbReference type="ARBA" id="ARBA00022448"/>
    </source>
</evidence>
<evidence type="ECO:0000313" key="12">
    <source>
        <dbReference type="EMBL" id="OXL15048.1"/>
    </source>
</evidence>
<evidence type="ECO:0000256" key="11">
    <source>
        <dbReference type="SAM" id="Phobius"/>
    </source>
</evidence>
<evidence type="ECO:0000256" key="5">
    <source>
        <dbReference type="ARBA" id="ARBA00022519"/>
    </source>
</evidence>
<evidence type="ECO:0000256" key="8">
    <source>
        <dbReference type="ARBA" id="ARBA00022989"/>
    </source>
</evidence>
<organism evidence="12 13">
    <name type="scientific">Polynucleobacter cosmopolitanus</name>
    <dbReference type="NCBI Taxonomy" id="351345"/>
    <lineage>
        <taxon>Bacteria</taxon>
        <taxon>Pseudomonadati</taxon>
        <taxon>Pseudomonadota</taxon>
        <taxon>Betaproteobacteria</taxon>
        <taxon>Burkholderiales</taxon>
        <taxon>Burkholderiaceae</taxon>
        <taxon>Polynucleobacter</taxon>
    </lineage>
</organism>
<evidence type="ECO:0000256" key="4">
    <source>
        <dbReference type="ARBA" id="ARBA00022475"/>
    </source>
</evidence>
<comment type="caution">
    <text evidence="12">The sequence shown here is derived from an EMBL/GenBank/DDBJ whole genome shotgun (WGS) entry which is preliminary data.</text>
</comment>
<accession>A0A229FU21</accession>
<dbReference type="GO" id="GO:0015087">
    <property type="term" value="F:cobalt ion transmembrane transporter activity"/>
    <property type="evidence" value="ECO:0007669"/>
    <property type="project" value="TreeGrafter"/>
</dbReference>
<keyword evidence="6 11" id="KW-0812">Transmembrane</keyword>
<keyword evidence="5" id="KW-0997">Cell inner membrane</keyword>
<dbReference type="Gene3D" id="3.30.460.20">
    <property type="entry name" value="CorA soluble domain-like"/>
    <property type="match status" value="1"/>
</dbReference>
<dbReference type="OrthoDB" id="9803416at2"/>
<dbReference type="InterPro" id="IPR002523">
    <property type="entry name" value="MgTranspt_CorA/ZnTranspt_ZntB"/>
</dbReference>
<name>A0A229FU21_9BURK</name>
<dbReference type="InterPro" id="IPR045861">
    <property type="entry name" value="CorA_cytoplasmic_dom"/>
</dbReference>
<protein>
    <submittedName>
        <fullName evidence="12">Magnesium transporter CorA</fullName>
    </submittedName>
</protein>
<feature type="transmembrane region" description="Helical" evidence="11">
    <location>
        <begin position="308"/>
        <end position="326"/>
    </location>
</feature>
<reference evidence="12 13" key="1">
    <citation type="submission" date="2017-06" db="EMBL/GenBank/DDBJ databases">
        <title>Reclassification of a Polynucleobacter cosmopolitanus strain isolated from tropical Lake Victoria as Polynucleobacter victoriensis comb. nov.</title>
        <authorList>
            <person name="Hahn M.W."/>
        </authorList>
    </citation>
    <scope>NUCLEOTIDE SEQUENCE [LARGE SCALE GENOMIC DNA]</scope>
    <source>
        <strain evidence="12 13">MWH-MoIso2</strain>
    </source>
</reference>
<dbReference type="SUPFAM" id="SSF144083">
    <property type="entry name" value="Magnesium transport protein CorA, transmembrane region"/>
    <property type="match status" value="1"/>
</dbReference>
<dbReference type="EMBL" id="NJGG01000002">
    <property type="protein sequence ID" value="OXL15048.1"/>
    <property type="molecule type" value="Genomic_DNA"/>
</dbReference>
<dbReference type="Proteomes" id="UP000215188">
    <property type="component" value="Unassembled WGS sequence"/>
</dbReference>
<evidence type="ECO:0000256" key="7">
    <source>
        <dbReference type="ARBA" id="ARBA00022833"/>
    </source>
</evidence>
<keyword evidence="10 11" id="KW-0472">Membrane</keyword>
<evidence type="ECO:0000313" key="13">
    <source>
        <dbReference type="Proteomes" id="UP000215188"/>
    </source>
</evidence>
<dbReference type="RefSeq" id="WP_089516140.1">
    <property type="nucleotide sequence ID" value="NZ_NJGG01000002.1"/>
</dbReference>
<keyword evidence="4" id="KW-1003">Cell membrane</keyword>
<sequence>MNLNSLPVSGLIFAWLFNSDGEGREVVLSGQELLSLSATDSVWLHLNYANTQVQSWLKSSQHLPEDIVEILQDDVGRVRQKTFCRVDDAHLIFFNDFLKEFNQKNSEEIVTMWIICINNVFITLRPHPVEAPDILKRSLISGKLKLKSVGDVYRHLLEIREDCVHDTANQLMDRMDQLEEIIIRGETLPEHETLGRIRIQCNRMRRYFAPEGIAINHLIRNRAPWMNDDNFQEISEFSEKLSVLIQDLDHLYERAKVLQDEQAAHVAQFNANSLQVLSTMTVIFLPMTLITGIMGMNMSDLLGLESSFYEVMFLMGLAGASMFAYLKIKKMM</sequence>
<evidence type="ECO:0000256" key="1">
    <source>
        <dbReference type="ARBA" id="ARBA00004651"/>
    </source>
</evidence>
<dbReference type="GO" id="GO:0050897">
    <property type="term" value="F:cobalt ion binding"/>
    <property type="evidence" value="ECO:0007669"/>
    <property type="project" value="TreeGrafter"/>
</dbReference>
<dbReference type="GO" id="GO:0015095">
    <property type="term" value="F:magnesium ion transmembrane transporter activity"/>
    <property type="evidence" value="ECO:0007669"/>
    <property type="project" value="TreeGrafter"/>
</dbReference>
<dbReference type="InterPro" id="IPR045863">
    <property type="entry name" value="CorA_TM1_TM2"/>
</dbReference>
<comment type="similarity">
    <text evidence="2">Belongs to the CorA metal ion transporter (MIT) (TC 1.A.35) family.</text>
</comment>
<keyword evidence="3" id="KW-0813">Transport</keyword>
<dbReference type="Pfam" id="PF01544">
    <property type="entry name" value="CorA"/>
    <property type="match status" value="1"/>
</dbReference>
<keyword evidence="7" id="KW-0862">Zinc</keyword>
<gene>
    <name evidence="12" type="ORF">AOC33_06975</name>
</gene>
<evidence type="ECO:0000256" key="2">
    <source>
        <dbReference type="ARBA" id="ARBA00009765"/>
    </source>
</evidence>
<dbReference type="SUPFAM" id="SSF143865">
    <property type="entry name" value="CorA soluble domain-like"/>
    <property type="match status" value="1"/>
</dbReference>
<keyword evidence="8 11" id="KW-1133">Transmembrane helix</keyword>
<feature type="transmembrane region" description="Helical" evidence="11">
    <location>
        <begin position="276"/>
        <end position="296"/>
    </location>
</feature>
<dbReference type="PANTHER" id="PTHR46494:SF3">
    <property type="entry name" value="ZINC TRANSPORT PROTEIN ZNTB"/>
    <property type="match status" value="1"/>
</dbReference>
<dbReference type="GO" id="GO:0000287">
    <property type="term" value="F:magnesium ion binding"/>
    <property type="evidence" value="ECO:0007669"/>
    <property type="project" value="TreeGrafter"/>
</dbReference>
<dbReference type="GO" id="GO:0005886">
    <property type="term" value="C:plasma membrane"/>
    <property type="evidence" value="ECO:0007669"/>
    <property type="project" value="UniProtKB-SubCell"/>
</dbReference>
<dbReference type="AlphaFoldDB" id="A0A229FU21"/>
<comment type="subcellular location">
    <subcellularLocation>
        <location evidence="1">Cell membrane</location>
        <topology evidence="1">Multi-pass membrane protein</topology>
    </subcellularLocation>
</comment>
<evidence type="ECO:0000256" key="10">
    <source>
        <dbReference type="ARBA" id="ARBA00023136"/>
    </source>
</evidence>
<evidence type="ECO:0000256" key="6">
    <source>
        <dbReference type="ARBA" id="ARBA00022692"/>
    </source>
</evidence>
<evidence type="ECO:0000256" key="9">
    <source>
        <dbReference type="ARBA" id="ARBA00023065"/>
    </source>
</evidence>
<keyword evidence="9" id="KW-0406">Ion transport</keyword>
<proteinExistence type="inferred from homology"/>
<dbReference type="Gene3D" id="1.20.58.340">
    <property type="entry name" value="Magnesium transport protein CorA, transmembrane region"/>
    <property type="match status" value="2"/>
</dbReference>
<dbReference type="PANTHER" id="PTHR46494">
    <property type="entry name" value="CORA FAMILY METAL ION TRANSPORTER (EUROFUNG)"/>
    <property type="match status" value="1"/>
</dbReference>